<name>A0A9P0D0Y5_9CUCU</name>
<feature type="compositionally biased region" description="Basic and acidic residues" evidence="1">
    <location>
        <begin position="1"/>
        <end position="11"/>
    </location>
</feature>
<dbReference type="Proteomes" id="UP001153636">
    <property type="component" value="Chromosome 4"/>
</dbReference>
<organism evidence="2 3">
    <name type="scientific">Psylliodes chrysocephalus</name>
    <dbReference type="NCBI Taxonomy" id="3402493"/>
    <lineage>
        <taxon>Eukaryota</taxon>
        <taxon>Metazoa</taxon>
        <taxon>Ecdysozoa</taxon>
        <taxon>Arthropoda</taxon>
        <taxon>Hexapoda</taxon>
        <taxon>Insecta</taxon>
        <taxon>Pterygota</taxon>
        <taxon>Neoptera</taxon>
        <taxon>Endopterygota</taxon>
        <taxon>Coleoptera</taxon>
        <taxon>Polyphaga</taxon>
        <taxon>Cucujiformia</taxon>
        <taxon>Chrysomeloidea</taxon>
        <taxon>Chrysomelidae</taxon>
        <taxon>Galerucinae</taxon>
        <taxon>Alticini</taxon>
        <taxon>Psylliodes</taxon>
    </lineage>
</organism>
<evidence type="ECO:0000313" key="2">
    <source>
        <dbReference type="EMBL" id="CAH1110048.1"/>
    </source>
</evidence>
<proteinExistence type="predicted"/>
<evidence type="ECO:0000256" key="1">
    <source>
        <dbReference type="SAM" id="MobiDB-lite"/>
    </source>
</evidence>
<accession>A0A9P0D0Y5</accession>
<feature type="region of interest" description="Disordered" evidence="1">
    <location>
        <begin position="1"/>
        <end position="40"/>
    </location>
</feature>
<sequence length="126" mass="13890">MSDLSDYKPFEDSGSEYMSSGSDSDNESDDSLSSISDKEDQAATSIGDFIVVADPFSDKRATPTVPFSSLYEGFHPAIELEEMNDPVNCFGAFLSRNIIQILCNWTNERAGKLLIENASQKVYDLV</sequence>
<dbReference type="AlphaFoldDB" id="A0A9P0D0Y5"/>
<gene>
    <name evidence="2" type="ORF">PSYICH_LOCUS10467</name>
</gene>
<dbReference type="OrthoDB" id="6780746at2759"/>
<protein>
    <submittedName>
        <fullName evidence="2">Uncharacterized protein</fullName>
    </submittedName>
</protein>
<keyword evidence="3" id="KW-1185">Reference proteome</keyword>
<evidence type="ECO:0000313" key="3">
    <source>
        <dbReference type="Proteomes" id="UP001153636"/>
    </source>
</evidence>
<reference evidence="2" key="1">
    <citation type="submission" date="2022-01" db="EMBL/GenBank/DDBJ databases">
        <authorList>
            <person name="King R."/>
        </authorList>
    </citation>
    <scope>NUCLEOTIDE SEQUENCE</scope>
</reference>
<dbReference type="EMBL" id="OV651816">
    <property type="protein sequence ID" value="CAH1110048.1"/>
    <property type="molecule type" value="Genomic_DNA"/>
</dbReference>